<geneLocation type="plasmid" evidence="1">
    <name>pG5A4Y413</name>
</geneLocation>
<geneLocation type="plasmid" evidence="2">
    <name>pG5A4Y217</name>
</geneLocation>
<keyword evidence="1" id="KW-0614">Plasmid</keyword>
<proteinExistence type="predicted"/>
<dbReference type="RefSeq" id="WP_033147140.1">
    <property type="nucleotide sequence ID" value="NZ_JACZER010000050.1"/>
</dbReference>
<organism evidence="1">
    <name type="scientific">Escherichia coli</name>
    <dbReference type="NCBI Taxonomy" id="562"/>
    <lineage>
        <taxon>Bacteria</taxon>
        <taxon>Pseudomonadati</taxon>
        <taxon>Pseudomonadota</taxon>
        <taxon>Gammaproteobacteria</taxon>
        <taxon>Enterobacterales</taxon>
        <taxon>Enterobacteriaceae</taxon>
        <taxon>Escherichia</taxon>
    </lineage>
</organism>
<dbReference type="EMBL" id="KJ541071">
    <property type="protein sequence ID" value="AIU96884.1"/>
    <property type="molecule type" value="Genomic_DNA"/>
</dbReference>
<gene>
    <name evidence="1" type="primary">repF</name>
    <name evidence="2" type="ORF">pG5A4Y217_51</name>
    <name evidence="1" type="ORF">pG5A4Y413_22</name>
</gene>
<sequence length="94" mass="9905">MAITKKPTKPAQDATAAAADAFISGAPDAAAATPEAPRRVRKGRKVQITLTIAEPLLDRVDELAGQIGQSRAAVINLAVMQMLQSGLRIEGEER</sequence>
<name>A0A0A0R1P9_ECOLX</name>
<evidence type="ECO:0000313" key="1">
    <source>
        <dbReference type="EMBL" id="AIU96834.1"/>
    </source>
</evidence>
<reference evidence="2" key="2">
    <citation type="submission" date="2014-03" db="EMBL/GenBank/DDBJ databases">
        <authorList>
            <consortium name="Canadaian Nosocomial Infection Surveillance Program"/>
            <person name="Boyd D.A."/>
            <person name="Mataseje L.F."/>
            <person name="Mulvey M.R."/>
        </authorList>
    </citation>
    <scope>NUCLEOTIDE SEQUENCE</scope>
    <source>
        <strain evidence="2">A4Y217</strain>
        <plasmid evidence="2">pG5A4Y217</plasmid>
    </source>
</reference>
<dbReference type="CDD" id="cd21631">
    <property type="entry name" value="RHH_CopG_NikR-like"/>
    <property type="match status" value="1"/>
</dbReference>
<dbReference type="EMBL" id="KJ541070">
    <property type="protein sequence ID" value="AIU96834.1"/>
    <property type="molecule type" value="Genomic_DNA"/>
</dbReference>
<reference evidence="1" key="3">
    <citation type="journal article" date="2015" name="Microb. Drug Resist.">
        <title>Complete Sequence of Four Multidrug-Resistant MOBQ1 Plasmids Harboring blaGES-5 Isolated from Escherichia coli and Serratia marcescens Persisting in a Hospital in Canada.</title>
        <authorList>
            <consortium name="Canadian Nosocomial Infection Surveillance Program"/>
            <person name="Boyd D."/>
            <person name="Taylor G."/>
            <person name="Fuller J."/>
            <person name="Bryce E."/>
            <person name="Embree J."/>
            <person name="Gravel D."/>
            <person name="Katz K."/>
            <person name="Kibsey P."/>
            <person name="Kuhn M."/>
            <person name="Langley J."/>
            <person name="Mataseje L."/>
            <person name="Mitchell R."/>
            <person name="Roscoe D."/>
            <person name="Simor A."/>
            <person name="Thomas E."/>
            <person name="Turgeon N."/>
            <person name="Mulvey M."/>
        </authorList>
    </citation>
    <scope>NUCLEOTIDE SEQUENCE</scope>
    <source>
        <strain evidence="2">A4Y217</strain>
        <strain evidence="1">A4Y413</strain>
        <plasmid evidence="2">pG5A4Y217</plasmid>
        <plasmid evidence="1">pG5A4Y413</plasmid>
    </source>
</reference>
<protein>
    <submittedName>
        <fullName evidence="1">RepF regulator protein</fullName>
    </submittedName>
</protein>
<accession>A0A0A0R1P9</accession>
<reference evidence="1" key="1">
    <citation type="submission" date="2014-03" db="EMBL/GenBank/DDBJ databases">
        <authorList>
            <person name="Saikia M."/>
            <person name="Chaudhari Y."/>
            <person name="Khan M."/>
            <person name="Devi D."/>
        </authorList>
    </citation>
    <scope>NUCLEOTIDE SEQUENCE</scope>
    <source>
        <strain evidence="1">A4Y413</strain>
        <plasmid evidence="1">pG5A4Y413</plasmid>
    </source>
</reference>
<evidence type="ECO:0000313" key="2">
    <source>
        <dbReference type="EMBL" id="AIU96884.1"/>
    </source>
</evidence>
<dbReference type="AlphaFoldDB" id="A0A0A0R1P9"/>